<evidence type="ECO:0000313" key="2">
    <source>
        <dbReference type="Proteomes" id="UP000182444"/>
    </source>
</evidence>
<reference evidence="1 2" key="1">
    <citation type="journal article" date="2016" name="PLoS ONE">
        <title>Sequence Assembly of Yarrowia lipolytica Strain W29/CLIB89 Shows Transposable Element Diversity.</title>
        <authorList>
            <person name="Magnan C."/>
            <person name="Yu J."/>
            <person name="Chang I."/>
            <person name="Jahn E."/>
            <person name="Kanomata Y."/>
            <person name="Wu J."/>
            <person name="Zeller M."/>
            <person name="Oakes M."/>
            <person name="Baldi P."/>
            <person name="Sandmeyer S."/>
        </authorList>
    </citation>
    <scope>NUCLEOTIDE SEQUENCE [LARGE SCALE GENOMIC DNA]</scope>
    <source>
        <strain evidence="2">CLIB89(W29)</strain>
    </source>
</reference>
<evidence type="ECO:0000313" key="1">
    <source>
        <dbReference type="EMBL" id="AOW00967.1"/>
    </source>
</evidence>
<dbReference type="EMBL" id="CP017553">
    <property type="protein sequence ID" value="AOW00967.1"/>
    <property type="molecule type" value="Genomic_DNA"/>
</dbReference>
<dbReference type="VEuPathDB" id="FungiDB:YALI0_A21285g"/>
<dbReference type="SUPFAM" id="SSF52047">
    <property type="entry name" value="RNI-like"/>
    <property type="match status" value="1"/>
</dbReference>
<gene>
    <name evidence="1" type="ORF">YALI1_A22236g</name>
</gene>
<protein>
    <submittedName>
        <fullName evidence="1">Uncharacterized protein</fullName>
    </submittedName>
</protein>
<organism evidence="1 2">
    <name type="scientific">Yarrowia lipolytica</name>
    <name type="common">Candida lipolytica</name>
    <dbReference type="NCBI Taxonomy" id="4952"/>
    <lineage>
        <taxon>Eukaryota</taxon>
        <taxon>Fungi</taxon>
        <taxon>Dikarya</taxon>
        <taxon>Ascomycota</taxon>
        <taxon>Saccharomycotina</taxon>
        <taxon>Dipodascomycetes</taxon>
        <taxon>Dipodascales</taxon>
        <taxon>Dipodascales incertae sedis</taxon>
        <taxon>Yarrowia</taxon>
    </lineage>
</organism>
<dbReference type="RefSeq" id="XP_500325.3">
    <property type="nucleotide sequence ID" value="XM_500325.3"/>
</dbReference>
<dbReference type="GeneID" id="2906364"/>
<name>A0A1D8N5R2_YARLL</name>
<dbReference type="Proteomes" id="UP000182444">
    <property type="component" value="Chromosome 1A"/>
</dbReference>
<dbReference type="KEGG" id="yli:2906364"/>
<sequence>MEEPRIARIRKKKSRHTNYYKNAEKYVRWAEEREQREREYMLSRPPPELEEYDSTPIRPYKIVKTTRWQELPPCEAEDFQKNGNSHCATQQYTNDTGAPSLRQQSATCLARQARFLTEGLLKDVRNATVWKSVWEAVLYGQNDSLNVFLVFATELQKHSDFPCHYNGLLHPTKTLTDRCASLRALLLRGKSRHRIESVAQALTVGDVSYLELGVKHIRNELILNYTRDDLYEHAQNALTRLKSLTVLDIRYVDISDATLSLWKNALVRGDWPELKVLLLGHSNADKVAPLMEIPQLWYVGYRGDRLCHRNWFTCKNDIKKDDVPDRLQKIIRCAQNHPSSWLLSSLKELNNESQRGKLILEVNFSMTSWDLEELRKRPADYVHCVRMRKSEEKALNPPSTAVKTEPKPLYRQVARKRRVDAAVSGFFGQVGPKRPCP</sequence>
<dbReference type="AlphaFoldDB" id="A0A1D8N5R2"/>
<proteinExistence type="predicted"/>
<accession>A0A1D8N5R2</accession>
<dbReference type="VEuPathDB" id="FungiDB:YALI1_A22236g"/>